<evidence type="ECO:0000256" key="4">
    <source>
        <dbReference type="ARBA" id="ARBA00022737"/>
    </source>
</evidence>
<proteinExistence type="inferred from homology"/>
<dbReference type="EMBL" id="JAHIBW010000021">
    <property type="protein sequence ID" value="KAG7300121.1"/>
    <property type="molecule type" value="Genomic_DNA"/>
</dbReference>
<dbReference type="InterPro" id="IPR002088">
    <property type="entry name" value="Prenyl_trans_a"/>
</dbReference>
<organism evidence="5 6">
    <name type="scientific">Plutella xylostella</name>
    <name type="common">Diamondback moth</name>
    <name type="synonym">Plutella maculipennis</name>
    <dbReference type="NCBI Taxonomy" id="51655"/>
    <lineage>
        <taxon>Eukaryota</taxon>
        <taxon>Metazoa</taxon>
        <taxon>Ecdysozoa</taxon>
        <taxon>Arthropoda</taxon>
        <taxon>Hexapoda</taxon>
        <taxon>Insecta</taxon>
        <taxon>Pterygota</taxon>
        <taxon>Neoptera</taxon>
        <taxon>Endopterygota</taxon>
        <taxon>Lepidoptera</taxon>
        <taxon>Glossata</taxon>
        <taxon>Ditrysia</taxon>
        <taxon>Yponomeutoidea</taxon>
        <taxon>Plutellidae</taxon>
        <taxon>Plutella</taxon>
    </lineage>
</organism>
<dbReference type="Proteomes" id="UP000823941">
    <property type="component" value="Chromosome 21"/>
</dbReference>
<evidence type="ECO:0000313" key="6">
    <source>
        <dbReference type="Proteomes" id="UP000823941"/>
    </source>
</evidence>
<dbReference type="PROSITE" id="PS51147">
    <property type="entry name" value="PFTA"/>
    <property type="match status" value="1"/>
</dbReference>
<keyword evidence="6" id="KW-1185">Reference proteome</keyword>
<dbReference type="PANTHER" id="PTHR11129:SF3">
    <property type="entry name" value="PROTEIN PRENYLTRANSFERASE ALPHA SUBUNIT REPEAT-CONTAINING PROTEIN 1"/>
    <property type="match status" value="1"/>
</dbReference>
<dbReference type="SUPFAM" id="SSF48439">
    <property type="entry name" value="Protein prenylyltransferase"/>
    <property type="match status" value="1"/>
</dbReference>
<evidence type="ECO:0008006" key="7">
    <source>
        <dbReference type="Google" id="ProtNLM"/>
    </source>
</evidence>
<name>A0ABQ7Q4K8_PLUXY</name>
<keyword evidence="4" id="KW-0677">Repeat</keyword>
<dbReference type="PANTHER" id="PTHR11129">
    <property type="entry name" value="PROTEIN FARNESYLTRANSFERASE ALPHA SUBUNIT/RAB GERANYLGERANYL TRANSFERASE ALPHA SUBUNIT"/>
    <property type="match status" value="1"/>
</dbReference>
<dbReference type="Gene3D" id="1.25.40.120">
    <property type="entry name" value="Protein prenylyltransferase"/>
    <property type="match status" value="1"/>
</dbReference>
<evidence type="ECO:0000313" key="5">
    <source>
        <dbReference type="EMBL" id="KAG7300121.1"/>
    </source>
</evidence>
<evidence type="ECO:0000256" key="3">
    <source>
        <dbReference type="ARBA" id="ARBA00022679"/>
    </source>
</evidence>
<keyword evidence="2" id="KW-0637">Prenyltransferase</keyword>
<gene>
    <name evidence="5" type="ORF">JYU34_015663</name>
</gene>
<evidence type="ECO:0000256" key="1">
    <source>
        <dbReference type="ARBA" id="ARBA00006734"/>
    </source>
</evidence>
<evidence type="ECO:0000256" key="2">
    <source>
        <dbReference type="ARBA" id="ARBA00022602"/>
    </source>
</evidence>
<comment type="caution">
    <text evidence="5">The sequence shown here is derived from an EMBL/GenBank/DDBJ whole genome shotgun (WGS) entry which is preliminary data.</text>
</comment>
<keyword evidence="3" id="KW-0808">Transferase</keyword>
<sequence length="447" mass="53374">MEEDKFALVEKILKDVETIMSKNAELCSFDIVPVDTNFQNKSPVLHLENCLGLESWCVKHVYMYCYTELMDKYFSKPKRKSLKVTTLNAERLAKLLNITLLLNPELSTLWNKRREMVEKNLLDKTFELRFSRIVLTRKPKCNDAFAYRRWLLKDIFLDINFRNNMDNCINEELNICGLTSEKSPNNYHSWSHRMWLLQKLKSLSIEDMSTLHIKEYDLSQQWTAKHISDFSCYHYRQFCIKNMFSMKSTEIWKAFENTVNISLRKSFVRILALNFPEDTTIHSSENDLLNYSDENLIILLLGKSFKNNCSCPLDFFMICRQVELLFHELSLNNELIRFYKQHETLWYHRRFIFHELMSIMYEYFGLVRQNSVIVKNVCGVCQPHELLQKQVKIVKYDSNCIFSSLLFNILITHERNFYEERSSDGDNYADRHEKYLKFVEGLNFNNT</sequence>
<dbReference type="Pfam" id="PF01239">
    <property type="entry name" value="PPTA"/>
    <property type="match status" value="4"/>
</dbReference>
<reference evidence="5 6" key="1">
    <citation type="submission" date="2021-06" db="EMBL/GenBank/DDBJ databases">
        <title>A haploid diamondback moth (Plutella xylostella L.) genome assembly resolves 31 chromosomes and identifies a diamide resistance mutation.</title>
        <authorList>
            <person name="Ward C.M."/>
            <person name="Perry K.D."/>
            <person name="Baker G."/>
            <person name="Powis K."/>
            <person name="Heckel D.G."/>
            <person name="Baxter S.W."/>
        </authorList>
    </citation>
    <scope>NUCLEOTIDE SEQUENCE [LARGE SCALE GENOMIC DNA]</scope>
    <source>
        <strain evidence="5 6">LV</strain>
        <tissue evidence="5">Single pupa</tissue>
    </source>
</reference>
<accession>A0ABQ7Q4K8</accession>
<comment type="similarity">
    <text evidence="1">Belongs to the protein prenyltransferase subunit alpha family.</text>
</comment>
<protein>
    <recommendedName>
        <fullName evidence="7">Protein prenyltransferase alpha subunit repeat-containing protein 1</fullName>
    </recommendedName>
</protein>